<evidence type="ECO:0000313" key="2">
    <source>
        <dbReference type="Proteomes" id="UP000019141"/>
    </source>
</evidence>
<accession>W4LLM5</accession>
<sequence length="75" mass="8241">MTGSLARLPSRGVILSGQVASFPSVDLAFAWTQAEDVPVILGQVNFFMEFDVCFFRSQLAFEINPKDLRQGSSSL</sequence>
<dbReference type="Proteomes" id="UP000019141">
    <property type="component" value="Unassembled WGS sequence"/>
</dbReference>
<name>W4LLM5_ENTF1</name>
<protein>
    <submittedName>
        <fullName evidence="1">Uncharacterized protein</fullName>
    </submittedName>
</protein>
<dbReference type="HOGENOM" id="CLU_2664228_0_0_7"/>
<gene>
    <name evidence="1" type="ORF">ETSY1_16615</name>
</gene>
<dbReference type="PATRIC" id="fig|1429438.4.peg.3274"/>
<evidence type="ECO:0000313" key="1">
    <source>
        <dbReference type="EMBL" id="ETW98998.1"/>
    </source>
</evidence>
<dbReference type="EMBL" id="AZHW01000492">
    <property type="protein sequence ID" value="ETW98998.1"/>
    <property type="molecule type" value="Genomic_DNA"/>
</dbReference>
<comment type="caution">
    <text evidence="1">The sequence shown here is derived from an EMBL/GenBank/DDBJ whole genome shotgun (WGS) entry which is preliminary data.</text>
</comment>
<reference evidence="1 2" key="1">
    <citation type="journal article" date="2014" name="Nature">
        <title>An environmental bacterial taxon with a large and distinct metabolic repertoire.</title>
        <authorList>
            <person name="Wilson M.C."/>
            <person name="Mori T."/>
            <person name="Ruckert C."/>
            <person name="Uria A.R."/>
            <person name="Helf M.J."/>
            <person name="Takada K."/>
            <person name="Gernert C."/>
            <person name="Steffens U.A."/>
            <person name="Heycke N."/>
            <person name="Schmitt S."/>
            <person name="Rinke C."/>
            <person name="Helfrich E.J."/>
            <person name="Brachmann A.O."/>
            <person name="Gurgui C."/>
            <person name="Wakimoto T."/>
            <person name="Kracht M."/>
            <person name="Crusemann M."/>
            <person name="Hentschel U."/>
            <person name="Abe I."/>
            <person name="Matsunaga S."/>
            <person name="Kalinowski J."/>
            <person name="Takeyama H."/>
            <person name="Piel J."/>
        </authorList>
    </citation>
    <scope>NUCLEOTIDE SEQUENCE [LARGE SCALE GENOMIC DNA]</scope>
    <source>
        <strain evidence="2">TSY1</strain>
    </source>
</reference>
<keyword evidence="2" id="KW-1185">Reference proteome</keyword>
<organism evidence="1 2">
    <name type="scientific">Entotheonella factor</name>
    <dbReference type="NCBI Taxonomy" id="1429438"/>
    <lineage>
        <taxon>Bacteria</taxon>
        <taxon>Pseudomonadati</taxon>
        <taxon>Nitrospinota/Tectimicrobiota group</taxon>
        <taxon>Candidatus Tectimicrobiota</taxon>
        <taxon>Candidatus Entotheonellia</taxon>
        <taxon>Candidatus Entotheonellales</taxon>
        <taxon>Candidatus Entotheonellaceae</taxon>
        <taxon>Candidatus Entotheonella</taxon>
    </lineage>
</organism>
<proteinExistence type="predicted"/>
<dbReference type="AlphaFoldDB" id="W4LLM5"/>